<protein>
    <submittedName>
        <fullName evidence="1">Uncharacterized protein</fullName>
    </submittedName>
</protein>
<dbReference type="EMBL" id="BARW01018971">
    <property type="protein sequence ID" value="GAI89961.1"/>
    <property type="molecule type" value="Genomic_DNA"/>
</dbReference>
<proteinExistence type="predicted"/>
<evidence type="ECO:0000313" key="1">
    <source>
        <dbReference type="EMBL" id="GAI89961.1"/>
    </source>
</evidence>
<organism evidence="1">
    <name type="scientific">marine sediment metagenome</name>
    <dbReference type="NCBI Taxonomy" id="412755"/>
    <lineage>
        <taxon>unclassified sequences</taxon>
        <taxon>metagenomes</taxon>
        <taxon>ecological metagenomes</taxon>
    </lineage>
</organism>
<accession>X1TF55</accession>
<reference evidence="1" key="1">
    <citation type="journal article" date="2014" name="Front. Microbiol.">
        <title>High frequency of phylogenetically diverse reductive dehalogenase-homologous genes in deep subseafloor sedimentary metagenomes.</title>
        <authorList>
            <person name="Kawai M."/>
            <person name="Futagami T."/>
            <person name="Toyoda A."/>
            <person name="Takaki Y."/>
            <person name="Nishi S."/>
            <person name="Hori S."/>
            <person name="Arai W."/>
            <person name="Tsubouchi T."/>
            <person name="Morono Y."/>
            <person name="Uchiyama I."/>
            <person name="Ito T."/>
            <person name="Fujiyama A."/>
            <person name="Inagaki F."/>
            <person name="Takami H."/>
        </authorList>
    </citation>
    <scope>NUCLEOTIDE SEQUENCE</scope>
    <source>
        <strain evidence="1">Expedition CK06-06</strain>
    </source>
</reference>
<gene>
    <name evidence="1" type="ORF">S12H4_32360</name>
</gene>
<dbReference type="AlphaFoldDB" id="X1TF55"/>
<sequence length="42" mass="4731">MKIIKSRCVLYGLGLEIEGYVLAQVKPDKTGYLNKVGRKGQY</sequence>
<comment type="caution">
    <text evidence="1">The sequence shown here is derived from an EMBL/GenBank/DDBJ whole genome shotgun (WGS) entry which is preliminary data.</text>
</comment>
<name>X1TF55_9ZZZZ</name>